<comment type="similarity">
    <text evidence="1">Belongs to the SEN15 family.</text>
</comment>
<keyword evidence="2" id="KW-0819">tRNA processing</keyword>
<dbReference type="InterPro" id="IPR036167">
    <property type="entry name" value="tRNA_intron_Endo_cat-like_sf"/>
</dbReference>
<dbReference type="GO" id="GO:0000213">
    <property type="term" value="F:tRNA-intron lyase activity"/>
    <property type="evidence" value="ECO:0007669"/>
    <property type="project" value="TreeGrafter"/>
</dbReference>
<keyword evidence="5" id="KW-1185">Reference proteome</keyword>
<proteinExistence type="inferred from homology"/>
<protein>
    <recommendedName>
        <fullName evidence="3">tRNA-splicing endonuclease subunit Sen15 domain-containing protein</fullName>
    </recommendedName>
</protein>
<dbReference type="GO" id="GO:0000214">
    <property type="term" value="C:tRNA-intron endonuclease complex"/>
    <property type="evidence" value="ECO:0007669"/>
    <property type="project" value="InterPro"/>
</dbReference>
<evidence type="ECO:0000313" key="4">
    <source>
        <dbReference type="EMBL" id="KAF2006137.1"/>
    </source>
</evidence>
<evidence type="ECO:0000313" key="5">
    <source>
        <dbReference type="Proteomes" id="UP000799779"/>
    </source>
</evidence>
<dbReference type="Gene3D" id="3.40.1350.10">
    <property type="match status" value="1"/>
</dbReference>
<feature type="domain" description="tRNA-splicing endonuclease subunit Sen15" evidence="3">
    <location>
        <begin position="40"/>
        <end position="195"/>
    </location>
</feature>
<accession>A0A6A5WX13</accession>
<gene>
    <name evidence="4" type="ORF">P154DRAFT_254280</name>
</gene>
<dbReference type="PANTHER" id="PTHR28518:SF1">
    <property type="entry name" value="TRNA-SPLICING ENDONUCLEASE SUBUNIT SEN15"/>
    <property type="match status" value="1"/>
</dbReference>
<dbReference type="GO" id="GO:0000379">
    <property type="term" value="P:tRNA-type intron splice site recognition and cleavage"/>
    <property type="evidence" value="ECO:0007669"/>
    <property type="project" value="InterPro"/>
</dbReference>
<name>A0A6A5WX13_9PLEO</name>
<dbReference type="Proteomes" id="UP000799779">
    <property type="component" value="Unassembled WGS sequence"/>
</dbReference>
<dbReference type="InterPro" id="IPR011856">
    <property type="entry name" value="tRNA_endonuc-like_dom_sf"/>
</dbReference>
<reference evidence="4" key="1">
    <citation type="journal article" date="2020" name="Stud. Mycol.">
        <title>101 Dothideomycetes genomes: a test case for predicting lifestyles and emergence of pathogens.</title>
        <authorList>
            <person name="Haridas S."/>
            <person name="Albert R."/>
            <person name="Binder M."/>
            <person name="Bloem J."/>
            <person name="Labutti K."/>
            <person name="Salamov A."/>
            <person name="Andreopoulos B."/>
            <person name="Baker S."/>
            <person name="Barry K."/>
            <person name="Bills G."/>
            <person name="Bluhm B."/>
            <person name="Cannon C."/>
            <person name="Castanera R."/>
            <person name="Culley D."/>
            <person name="Daum C."/>
            <person name="Ezra D."/>
            <person name="Gonzalez J."/>
            <person name="Henrissat B."/>
            <person name="Kuo A."/>
            <person name="Liang C."/>
            <person name="Lipzen A."/>
            <person name="Lutzoni F."/>
            <person name="Magnuson J."/>
            <person name="Mondo S."/>
            <person name="Nolan M."/>
            <person name="Ohm R."/>
            <person name="Pangilinan J."/>
            <person name="Park H.-J."/>
            <person name="Ramirez L."/>
            <person name="Alfaro M."/>
            <person name="Sun H."/>
            <person name="Tritt A."/>
            <person name="Yoshinaga Y."/>
            <person name="Zwiers L.-H."/>
            <person name="Turgeon B."/>
            <person name="Goodwin S."/>
            <person name="Spatafora J."/>
            <person name="Crous P."/>
            <person name="Grigoriev I."/>
        </authorList>
    </citation>
    <scope>NUCLEOTIDE SEQUENCE</scope>
    <source>
        <strain evidence="4">CBS 123094</strain>
    </source>
</reference>
<evidence type="ECO:0000256" key="1">
    <source>
        <dbReference type="ARBA" id="ARBA00006091"/>
    </source>
</evidence>
<dbReference type="GO" id="GO:0003676">
    <property type="term" value="F:nucleic acid binding"/>
    <property type="evidence" value="ECO:0007669"/>
    <property type="project" value="InterPro"/>
</dbReference>
<dbReference type="FunFam" id="3.40.1350.10:FF:000012">
    <property type="entry name" value="Probable tRNA-splicing endonuclease subunit sen-15"/>
    <property type="match status" value="1"/>
</dbReference>
<dbReference type="OrthoDB" id="10002170at2759"/>
<dbReference type="EMBL" id="ML977560">
    <property type="protein sequence ID" value="KAF2006137.1"/>
    <property type="molecule type" value="Genomic_DNA"/>
</dbReference>
<dbReference type="PANTHER" id="PTHR28518">
    <property type="entry name" value="TRNA-SPLICING ENDONUCLEASE SUBUNIT SEN15"/>
    <property type="match status" value="1"/>
</dbReference>
<dbReference type="AlphaFoldDB" id="A0A6A5WX13"/>
<organism evidence="4 5">
    <name type="scientific">Amniculicola lignicola CBS 123094</name>
    <dbReference type="NCBI Taxonomy" id="1392246"/>
    <lineage>
        <taxon>Eukaryota</taxon>
        <taxon>Fungi</taxon>
        <taxon>Dikarya</taxon>
        <taxon>Ascomycota</taxon>
        <taxon>Pezizomycotina</taxon>
        <taxon>Dothideomycetes</taxon>
        <taxon>Pleosporomycetidae</taxon>
        <taxon>Pleosporales</taxon>
        <taxon>Amniculicolaceae</taxon>
        <taxon>Amniculicola</taxon>
    </lineage>
</organism>
<dbReference type="SUPFAM" id="SSF53032">
    <property type="entry name" value="tRNA-intron endonuclease catalytic domain-like"/>
    <property type="match status" value="1"/>
</dbReference>
<evidence type="ECO:0000256" key="2">
    <source>
        <dbReference type="ARBA" id="ARBA00022694"/>
    </source>
</evidence>
<dbReference type="Pfam" id="PF09631">
    <property type="entry name" value="Sen15"/>
    <property type="match status" value="1"/>
</dbReference>
<dbReference type="InterPro" id="IPR042777">
    <property type="entry name" value="Sen15_fungi"/>
</dbReference>
<dbReference type="InterPro" id="IPR018593">
    <property type="entry name" value="tRNA-endonuc_su_Sen15"/>
</dbReference>
<evidence type="ECO:0000259" key="3">
    <source>
        <dbReference type="Pfam" id="PF09631"/>
    </source>
</evidence>
<sequence length="195" mass="21768">MACPVASKQPVEPAPIQQLVQDSELQSHSHLPASTTLALQIQHNLQYQHAWTDVRVHSHSPVTNEPLVRPLLSGLPPKRLYVHPDEQIDLLKEAQRQRTAAKQAGGKSDTLDVKAQPEREWVLPARLVEKWTLHRLSDIFDAITTVPPESATPNVEDSAANPWRTTKRVVLATADTDSTVVFYIVHDGVVKPRQN</sequence>